<sequence length="225" mass="23475">MSSTRQPERRLMPAETVYRSLRGGDHAPAALSGAALVGVRTAADLASGAITFEQAADRLDEAGLPVRWPRTAGTATAAGLEQITAARLVLEPAAAAGAAAAAGPEDRDLLRERASFLATAACGESDPDRLFRHDAEVHALLYRIAGGGPADPDLPDLCALAHRDWAGRARATGDVLDAVRPHLTELGDVLRAVAEGTPEQARRTATTHVWGTHLMLMQAAAGSAR</sequence>
<dbReference type="Pfam" id="PF07729">
    <property type="entry name" value="FCD"/>
    <property type="match status" value="1"/>
</dbReference>
<dbReference type="RefSeq" id="WP_093342862.1">
    <property type="nucleotide sequence ID" value="NZ_FOUY01000013.1"/>
</dbReference>
<protein>
    <submittedName>
        <fullName evidence="5">DNA-binding transcriptional regulator, GntR family</fullName>
    </submittedName>
</protein>
<reference evidence="5 6" key="1">
    <citation type="submission" date="2016-10" db="EMBL/GenBank/DDBJ databases">
        <authorList>
            <person name="de Groot N.N."/>
        </authorList>
    </citation>
    <scope>NUCLEOTIDE SEQUENCE [LARGE SCALE GENOMIC DNA]</scope>
    <source>
        <strain evidence="5 6">CGMCC 4.1877</strain>
    </source>
</reference>
<evidence type="ECO:0000313" key="6">
    <source>
        <dbReference type="Proteomes" id="UP000199614"/>
    </source>
</evidence>
<evidence type="ECO:0000256" key="3">
    <source>
        <dbReference type="ARBA" id="ARBA00023163"/>
    </source>
</evidence>
<organism evidence="5 6">
    <name type="scientific">Pseudonocardia ammonioxydans</name>
    <dbReference type="NCBI Taxonomy" id="260086"/>
    <lineage>
        <taxon>Bacteria</taxon>
        <taxon>Bacillati</taxon>
        <taxon>Actinomycetota</taxon>
        <taxon>Actinomycetes</taxon>
        <taxon>Pseudonocardiales</taxon>
        <taxon>Pseudonocardiaceae</taxon>
        <taxon>Pseudonocardia</taxon>
    </lineage>
</organism>
<name>A0A1I4Y969_PSUAM</name>
<dbReference type="AlphaFoldDB" id="A0A1I4Y969"/>
<accession>A0A1I4Y969</accession>
<dbReference type="EMBL" id="FOUY01000013">
    <property type="protein sequence ID" value="SFN34601.1"/>
    <property type="molecule type" value="Genomic_DNA"/>
</dbReference>
<keyword evidence="3" id="KW-0804">Transcription</keyword>
<dbReference type="Gene3D" id="1.20.120.530">
    <property type="entry name" value="GntR ligand-binding domain-like"/>
    <property type="match status" value="1"/>
</dbReference>
<dbReference type="Proteomes" id="UP000199614">
    <property type="component" value="Unassembled WGS sequence"/>
</dbReference>
<dbReference type="STRING" id="260086.SAMN05216207_101321"/>
<evidence type="ECO:0000256" key="2">
    <source>
        <dbReference type="ARBA" id="ARBA00023125"/>
    </source>
</evidence>
<gene>
    <name evidence="5" type="ORF">SAMN05216207_101321</name>
</gene>
<evidence type="ECO:0000256" key="1">
    <source>
        <dbReference type="ARBA" id="ARBA00023015"/>
    </source>
</evidence>
<dbReference type="SUPFAM" id="SSF48008">
    <property type="entry name" value="GntR ligand-binding domain-like"/>
    <property type="match status" value="1"/>
</dbReference>
<dbReference type="InterPro" id="IPR008920">
    <property type="entry name" value="TF_FadR/GntR_C"/>
</dbReference>
<dbReference type="SMART" id="SM00895">
    <property type="entry name" value="FCD"/>
    <property type="match status" value="1"/>
</dbReference>
<dbReference type="InterPro" id="IPR011711">
    <property type="entry name" value="GntR_C"/>
</dbReference>
<evidence type="ECO:0000259" key="4">
    <source>
        <dbReference type="SMART" id="SM00895"/>
    </source>
</evidence>
<dbReference type="GO" id="GO:0003677">
    <property type="term" value="F:DNA binding"/>
    <property type="evidence" value="ECO:0007669"/>
    <property type="project" value="UniProtKB-KW"/>
</dbReference>
<keyword evidence="1" id="KW-0805">Transcription regulation</keyword>
<proteinExistence type="predicted"/>
<evidence type="ECO:0000313" key="5">
    <source>
        <dbReference type="EMBL" id="SFN34601.1"/>
    </source>
</evidence>
<keyword evidence="2 5" id="KW-0238">DNA-binding</keyword>
<keyword evidence="6" id="KW-1185">Reference proteome</keyword>
<feature type="domain" description="GntR C-terminal" evidence="4">
    <location>
        <begin position="82"/>
        <end position="211"/>
    </location>
</feature>